<organism evidence="2 3">
    <name type="scientific">Flavobacterium piscis</name>
    <dbReference type="NCBI Taxonomy" id="1114874"/>
    <lineage>
        <taxon>Bacteria</taxon>
        <taxon>Pseudomonadati</taxon>
        <taxon>Bacteroidota</taxon>
        <taxon>Flavobacteriia</taxon>
        <taxon>Flavobacteriales</taxon>
        <taxon>Flavobacteriaceae</taxon>
        <taxon>Flavobacterium</taxon>
    </lineage>
</organism>
<evidence type="ECO:0000313" key="2">
    <source>
        <dbReference type="EMBL" id="MDR7210564.1"/>
    </source>
</evidence>
<gene>
    <name evidence="2" type="ORF">J2W48_002505</name>
</gene>
<accession>A0ABU1Y8L4</accession>
<comment type="caution">
    <text evidence="2">The sequence shown here is derived from an EMBL/GenBank/DDBJ whole genome shotgun (WGS) entry which is preliminary data.</text>
</comment>
<proteinExistence type="predicted"/>
<evidence type="ECO:0008006" key="4">
    <source>
        <dbReference type="Google" id="ProtNLM"/>
    </source>
</evidence>
<evidence type="ECO:0000256" key="1">
    <source>
        <dbReference type="SAM" id="SignalP"/>
    </source>
</evidence>
<keyword evidence="1" id="KW-0732">Signal</keyword>
<dbReference type="Proteomes" id="UP001269081">
    <property type="component" value="Unassembled WGS sequence"/>
</dbReference>
<dbReference type="RefSeq" id="WP_310281733.1">
    <property type="nucleotide sequence ID" value="NZ_JAVDWQ010000007.1"/>
</dbReference>
<name>A0ABU1Y8L4_9FLAO</name>
<protein>
    <recommendedName>
        <fullName evidence="4">Bacteriocin</fullName>
    </recommendedName>
</protein>
<keyword evidence="3" id="KW-1185">Reference proteome</keyword>
<sequence length="98" mass="9637">MKTNKRVVLGFAVAMVFSLAFMQGNTMKSTKQDINVQQLSVGAGYMAGSSEGGAAGAWGVVSAGLMGAAGAVGTTTTIVGWVPPVGLAGAALTGGLFL</sequence>
<reference evidence="2 3" key="1">
    <citation type="submission" date="2023-07" db="EMBL/GenBank/DDBJ databases">
        <title>Sorghum-associated microbial communities from plants grown in Nebraska, USA.</title>
        <authorList>
            <person name="Schachtman D."/>
        </authorList>
    </citation>
    <scope>NUCLEOTIDE SEQUENCE [LARGE SCALE GENOMIC DNA]</scope>
    <source>
        <strain evidence="2 3">4129</strain>
    </source>
</reference>
<dbReference type="EMBL" id="JAVDWQ010000007">
    <property type="protein sequence ID" value="MDR7210564.1"/>
    <property type="molecule type" value="Genomic_DNA"/>
</dbReference>
<feature type="chain" id="PRO_5045960598" description="Bacteriocin" evidence="1">
    <location>
        <begin position="23"/>
        <end position="98"/>
    </location>
</feature>
<evidence type="ECO:0000313" key="3">
    <source>
        <dbReference type="Proteomes" id="UP001269081"/>
    </source>
</evidence>
<feature type="signal peptide" evidence="1">
    <location>
        <begin position="1"/>
        <end position="22"/>
    </location>
</feature>